<organism evidence="1 2">
    <name type="scientific">Chromobacterium indicum</name>
    <dbReference type="NCBI Taxonomy" id="3110228"/>
    <lineage>
        <taxon>Bacteria</taxon>
        <taxon>Pseudomonadati</taxon>
        <taxon>Pseudomonadota</taxon>
        <taxon>Betaproteobacteria</taxon>
        <taxon>Neisseriales</taxon>
        <taxon>Chromobacteriaceae</taxon>
        <taxon>Chromobacterium</taxon>
    </lineage>
</organism>
<proteinExistence type="predicted"/>
<dbReference type="EMBL" id="JAYFSJ010000007">
    <property type="protein sequence ID" value="MEN7431435.1"/>
    <property type="molecule type" value="Genomic_DNA"/>
</dbReference>
<keyword evidence="2" id="KW-1185">Reference proteome</keyword>
<sequence length="401" mass="45293">MKNVIVIFGGGMIFKLMVIASPKGRIQSKEGIESLVATHHLFVRKGKSNSFKYEEKDFIVNVASDVNIAGEKVFGVECSGDAVEESSFRGVFLSVFERQFQSVYIVWDEVSQRLSADCYPKINRVENLLRHFISRLMILKIGSEWWQINVTDNISNKIASRDGRTPYATLALQDIFNVDFKDLLDFIYSNFSGFKTKNEIQRELAGCESLEDFQNLQSRTLSNWELYFSDLLGVDFRDKWNDLAECRNAIAHNKIIDDVIFNQIQTLSNDLRVAIESAMGKMDGYVISKQEAEAINLRLSDQKNVLVSAAVKRLAEIDIKVDDIVGEIDKMRKAGSQSFNSIDLIRLFNSGEYFVNQPINWAFGRVLSGYASEFGIERQDGLVLTADDGGAATSCRAWTIL</sequence>
<gene>
    <name evidence="1" type="ORF">VA599_11795</name>
</gene>
<name>A0ABV0CJS2_9NEIS</name>
<protein>
    <recommendedName>
        <fullName evidence="3">Apea-like HEPN domain-containing protein</fullName>
    </recommendedName>
</protein>
<dbReference type="Proteomes" id="UP001405405">
    <property type="component" value="Unassembled WGS sequence"/>
</dbReference>
<comment type="caution">
    <text evidence="1">The sequence shown here is derived from an EMBL/GenBank/DDBJ whole genome shotgun (WGS) entry which is preliminary data.</text>
</comment>
<evidence type="ECO:0000313" key="2">
    <source>
        <dbReference type="Proteomes" id="UP001405405"/>
    </source>
</evidence>
<evidence type="ECO:0008006" key="3">
    <source>
        <dbReference type="Google" id="ProtNLM"/>
    </source>
</evidence>
<accession>A0ABV0CJS2</accession>
<dbReference type="RefSeq" id="WP_346788706.1">
    <property type="nucleotide sequence ID" value="NZ_JAYFSJ010000007.1"/>
</dbReference>
<reference evidence="1 2" key="1">
    <citation type="submission" date="2023-12" db="EMBL/GenBank/DDBJ databases">
        <title>Chromobacterium sp. strain TRC.1.1.SA producing antimicrobial pigment.</title>
        <authorList>
            <person name="Verma N."/>
            <person name="Choksket S."/>
            <person name="Pinnaka A.K."/>
            <person name="Korpole S."/>
        </authorList>
    </citation>
    <scope>NUCLEOTIDE SEQUENCE [LARGE SCALE GENOMIC DNA]</scope>
    <source>
        <strain evidence="1 2">TRC1.1.SA</strain>
    </source>
</reference>
<evidence type="ECO:0000313" key="1">
    <source>
        <dbReference type="EMBL" id="MEN7431435.1"/>
    </source>
</evidence>